<name>A0ABT3G9U3_9BACT</name>
<proteinExistence type="predicted"/>
<dbReference type="NCBIfam" id="TIGR01554">
    <property type="entry name" value="major_cap_HK97"/>
    <property type="match status" value="1"/>
</dbReference>
<dbReference type="Gene3D" id="3.30.2320.10">
    <property type="entry name" value="hypothetical protein PF0899 domain"/>
    <property type="match status" value="1"/>
</dbReference>
<evidence type="ECO:0000256" key="1">
    <source>
        <dbReference type="ARBA" id="ARBA00004328"/>
    </source>
</evidence>
<dbReference type="SUPFAM" id="SSF56563">
    <property type="entry name" value="Major capsid protein gp5"/>
    <property type="match status" value="1"/>
</dbReference>
<evidence type="ECO:0000259" key="2">
    <source>
        <dbReference type="Pfam" id="PF05065"/>
    </source>
</evidence>
<dbReference type="RefSeq" id="WP_264516191.1">
    <property type="nucleotide sequence ID" value="NZ_JAPDDR010000016.1"/>
</dbReference>
<dbReference type="InterPro" id="IPR054612">
    <property type="entry name" value="Phage_capsid-like_C"/>
</dbReference>
<evidence type="ECO:0000313" key="3">
    <source>
        <dbReference type="EMBL" id="MCW1916611.1"/>
    </source>
</evidence>
<gene>
    <name evidence="3" type="ORF">OJ996_23695</name>
</gene>
<organism evidence="3 4">
    <name type="scientific">Luteolibacter rhizosphaerae</name>
    <dbReference type="NCBI Taxonomy" id="2989719"/>
    <lineage>
        <taxon>Bacteria</taxon>
        <taxon>Pseudomonadati</taxon>
        <taxon>Verrucomicrobiota</taxon>
        <taxon>Verrucomicrobiia</taxon>
        <taxon>Verrucomicrobiales</taxon>
        <taxon>Verrucomicrobiaceae</taxon>
        <taxon>Luteolibacter</taxon>
    </lineage>
</organism>
<dbReference type="Gene3D" id="3.30.2400.10">
    <property type="entry name" value="Major capsid protein gp5"/>
    <property type="match status" value="1"/>
</dbReference>
<dbReference type="InterPro" id="IPR024455">
    <property type="entry name" value="Phage_capsid"/>
</dbReference>
<sequence length="430" mass="46481">MDRNDILRSIENHRTGLAPLLSAYEDLTKATKGTGEGGKDRPFTAEEWSRHEALGTDINRINQAIATDRAALKALNMSEASDDETAQKLGLSDRSKLPMATDEYMDNFLQFARVGFDQRACSPDVYKALSTVAPSTGGVLIPTVIENNILMEALSQSPLMEISDVTFTSSIHTQIPFIGTIGVLAPRKEAEAYLKTEPALSVKSIDIYNYGGMFPVSQELMEDADGLDAAFRRVWAEAFAETIEEYGWKGTAGFNAFVDQAGNAAPVTLASRVCPGILSLGTGIVPAVVNSAATTITADDIIKLKQAVKPAARRDGVYAISSDFETKALLLKDTTGQPIWRPNLIAGQPSMINGSAYHVSDRLDAVAATKTPALFGSFKRAHEIKIRKGLTVKKSDHYLFGNGMIAVAADVRWGAMVRFANYIARLNTPA</sequence>
<dbReference type="EMBL" id="JAPDDR010000016">
    <property type="protein sequence ID" value="MCW1916611.1"/>
    <property type="molecule type" value="Genomic_DNA"/>
</dbReference>
<reference evidence="3" key="1">
    <citation type="submission" date="2022-10" db="EMBL/GenBank/DDBJ databases">
        <title>Luteolibacter sp. GHJ8, whole genome shotgun sequencing project.</title>
        <authorList>
            <person name="Zhao G."/>
            <person name="Shen L."/>
        </authorList>
    </citation>
    <scope>NUCLEOTIDE SEQUENCE</scope>
    <source>
        <strain evidence="3">GHJ8</strain>
    </source>
</reference>
<keyword evidence="4" id="KW-1185">Reference proteome</keyword>
<protein>
    <submittedName>
        <fullName evidence="3">Phage major capsid protein</fullName>
    </submittedName>
</protein>
<comment type="caution">
    <text evidence="3">The sequence shown here is derived from an EMBL/GenBank/DDBJ whole genome shotgun (WGS) entry which is preliminary data.</text>
</comment>
<feature type="domain" description="Phage capsid-like C-terminal" evidence="2">
    <location>
        <begin position="137"/>
        <end position="426"/>
    </location>
</feature>
<dbReference type="Pfam" id="PF05065">
    <property type="entry name" value="Phage_capsid"/>
    <property type="match status" value="1"/>
</dbReference>
<comment type="subcellular location">
    <subcellularLocation>
        <location evidence="1">Virion</location>
    </subcellularLocation>
</comment>
<accession>A0ABT3G9U3</accession>
<dbReference type="Proteomes" id="UP001165653">
    <property type="component" value="Unassembled WGS sequence"/>
</dbReference>
<evidence type="ECO:0000313" key="4">
    <source>
        <dbReference type="Proteomes" id="UP001165653"/>
    </source>
</evidence>